<dbReference type="InterPro" id="IPR010627">
    <property type="entry name" value="Prepilin_pept_A24_N"/>
</dbReference>
<keyword evidence="1" id="KW-0812">Transmembrane</keyword>
<dbReference type="AlphaFoldDB" id="A0A0G1YW15"/>
<dbReference type="NCBIfam" id="TIGR02532">
    <property type="entry name" value="IV_pilin_GFxxxE"/>
    <property type="match status" value="1"/>
</dbReference>
<proteinExistence type="predicted"/>
<evidence type="ECO:0000256" key="1">
    <source>
        <dbReference type="SAM" id="Phobius"/>
    </source>
</evidence>
<name>A0A0G1YW15_9BACT</name>
<dbReference type="GO" id="GO:0004190">
    <property type="term" value="F:aspartic-type endopeptidase activity"/>
    <property type="evidence" value="ECO:0007669"/>
    <property type="project" value="TreeGrafter"/>
</dbReference>
<feature type="transmembrane region" description="Helical" evidence="1">
    <location>
        <begin position="123"/>
        <end position="142"/>
    </location>
</feature>
<evidence type="ECO:0000313" key="3">
    <source>
        <dbReference type="EMBL" id="KKW47628.1"/>
    </source>
</evidence>
<dbReference type="InterPro" id="IPR045584">
    <property type="entry name" value="Pilin-like"/>
</dbReference>
<dbReference type="GO" id="GO:0005886">
    <property type="term" value="C:plasma membrane"/>
    <property type="evidence" value="ECO:0007669"/>
    <property type="project" value="TreeGrafter"/>
</dbReference>
<feature type="transmembrane region" description="Helical" evidence="1">
    <location>
        <begin position="91"/>
        <end position="111"/>
    </location>
</feature>
<protein>
    <submittedName>
        <fullName evidence="3">Type 4 prepilin-like protein leader peptide-processing enzyme</fullName>
    </submittedName>
</protein>
<dbReference type="InterPro" id="IPR050882">
    <property type="entry name" value="Prepilin_peptidase/N-MTase"/>
</dbReference>
<dbReference type="GO" id="GO:0006465">
    <property type="term" value="P:signal peptide processing"/>
    <property type="evidence" value="ECO:0007669"/>
    <property type="project" value="TreeGrafter"/>
</dbReference>
<evidence type="ECO:0000313" key="4">
    <source>
        <dbReference type="Proteomes" id="UP000034789"/>
    </source>
</evidence>
<reference evidence="3 4" key="1">
    <citation type="journal article" date="2015" name="Nature">
        <title>rRNA introns, odd ribosomes, and small enigmatic genomes across a large radiation of phyla.</title>
        <authorList>
            <person name="Brown C.T."/>
            <person name="Hug L.A."/>
            <person name="Thomas B.C."/>
            <person name="Sharon I."/>
            <person name="Castelle C.J."/>
            <person name="Singh A."/>
            <person name="Wilkins M.J."/>
            <person name="Williams K.H."/>
            <person name="Banfield J.F."/>
        </authorList>
    </citation>
    <scope>NUCLEOTIDE SEQUENCE [LARGE SCALE GENOMIC DNA]</scope>
</reference>
<accession>A0A0G1YW15</accession>
<dbReference type="Pfam" id="PF07963">
    <property type="entry name" value="N_methyl"/>
    <property type="match status" value="1"/>
</dbReference>
<dbReference type="PANTHER" id="PTHR30487:SF0">
    <property type="entry name" value="PREPILIN LEADER PEPTIDASE_N-METHYLTRANSFERASE-RELATED"/>
    <property type="match status" value="1"/>
</dbReference>
<dbReference type="Proteomes" id="UP000034789">
    <property type="component" value="Unassembled WGS sequence"/>
</dbReference>
<dbReference type="Pfam" id="PF06750">
    <property type="entry name" value="A24_N_bact"/>
    <property type="match status" value="1"/>
</dbReference>
<organism evidence="3 4">
    <name type="scientific">Candidatus Kaiserbacteria bacterium GW2011_GWA2_58_9</name>
    <dbReference type="NCBI Taxonomy" id="1618672"/>
    <lineage>
        <taxon>Bacteria</taxon>
        <taxon>Candidatus Kaiseribacteriota</taxon>
    </lineage>
</organism>
<comment type="caution">
    <text evidence="3">The sequence shown here is derived from an EMBL/GenBank/DDBJ whole genome shotgun (WGS) entry which is preliminary data.</text>
</comment>
<feature type="transmembrane region" description="Helical" evidence="1">
    <location>
        <begin position="264"/>
        <end position="286"/>
    </location>
</feature>
<dbReference type="PANTHER" id="PTHR30487">
    <property type="entry name" value="TYPE 4 PREPILIN-LIKE PROTEINS LEADER PEPTIDE-PROCESSING ENZYME"/>
    <property type="match status" value="1"/>
</dbReference>
<feature type="transmembrane region" description="Helical" evidence="1">
    <location>
        <begin position="148"/>
        <end position="165"/>
    </location>
</feature>
<evidence type="ECO:0000259" key="2">
    <source>
        <dbReference type="Pfam" id="PF06750"/>
    </source>
</evidence>
<keyword evidence="1" id="KW-0472">Membrane</keyword>
<gene>
    <name evidence="3" type="ORF">UY98_C0008G0003</name>
</gene>
<feature type="domain" description="Prepilin peptidase A24 N-terminal" evidence="2">
    <location>
        <begin position="8"/>
        <end position="84"/>
    </location>
</feature>
<dbReference type="EMBL" id="LCSD01000008">
    <property type="protein sequence ID" value="KKW47628.1"/>
    <property type="molecule type" value="Genomic_DNA"/>
</dbReference>
<sequence>MTIAFFALGLIAGSFLNVLILRHGKRPLSGRSACPHCGRAIAWYDNIPVLSWMILRGSCRSCGGPISLQYPIVEALTGALFALYGSAFPAFVPYTLIALPIIALLVAIALYDLRTTFIPDAWVYAFAGLSFASPLFGVSGSFDLLGHALAGPASALPIFALWFVSRGRWMGFGDRSLPLGNIAIRPLAVVYNEERGALRAVPHRGVFHYLVHADAQHPIAVPFDIRIMRRTAFSFQLSAFSANVCRHILHFLKADSRQLKATPGFTLIELLVVTAILTIVSGVVLANNGRFGGLILLENLAYDVALSIRQAQIYGISVRQFGSGNFDVGYGMHFSIGSPATYVLFADAVSGNGIYDGCPTEAMCELVESTDIERGYHIADLCAAGSGSEAETCGLSELDLFFKRPEPDAYISANGVSGVANPAALNARGRIVLESPRGDRTSVVVEATGQIAIQYL</sequence>
<dbReference type="InterPro" id="IPR012902">
    <property type="entry name" value="N_methyl_site"/>
</dbReference>
<keyword evidence="1" id="KW-1133">Transmembrane helix</keyword>
<dbReference type="SUPFAM" id="SSF54523">
    <property type="entry name" value="Pili subunits"/>
    <property type="match status" value="1"/>
</dbReference>